<comment type="caution">
    <text evidence="1">The sequence shown here is derived from an EMBL/GenBank/DDBJ whole genome shotgun (WGS) entry which is preliminary data.</text>
</comment>
<protein>
    <submittedName>
        <fullName evidence="1">Uncharacterized protein</fullName>
    </submittedName>
</protein>
<evidence type="ECO:0000313" key="1">
    <source>
        <dbReference type="EMBL" id="CAG9953434.1"/>
    </source>
</evidence>
<keyword evidence="2" id="KW-1185">Reference proteome</keyword>
<name>A0ACA9ULD9_BIOOC</name>
<reference evidence="1" key="1">
    <citation type="submission" date="2020-04" db="EMBL/GenBank/DDBJ databases">
        <authorList>
            <person name="Broberg M."/>
        </authorList>
    </citation>
    <scope>NUCLEOTIDE SEQUENCE</scope>
</reference>
<proteinExistence type="predicted"/>
<reference evidence="1" key="2">
    <citation type="submission" date="2021-10" db="EMBL/GenBank/DDBJ databases">
        <authorList>
            <person name="Piombo E."/>
        </authorList>
    </citation>
    <scope>NUCLEOTIDE SEQUENCE</scope>
</reference>
<sequence length="85" mass="9476">MLRSFLPPFQKDVASFCENPVAGGSGQRNQPVQRVEDPQPEFVRQLDPFTSSIEICRDVLPLSEPFFLPSVILGFSTDDPVSHLT</sequence>
<accession>A0ACA9ULD9</accession>
<organism evidence="1 2">
    <name type="scientific">Clonostachys rosea f. rosea IK726</name>
    <dbReference type="NCBI Taxonomy" id="1349383"/>
    <lineage>
        <taxon>Eukaryota</taxon>
        <taxon>Fungi</taxon>
        <taxon>Dikarya</taxon>
        <taxon>Ascomycota</taxon>
        <taxon>Pezizomycotina</taxon>
        <taxon>Sordariomycetes</taxon>
        <taxon>Hypocreomycetidae</taxon>
        <taxon>Hypocreales</taxon>
        <taxon>Bionectriaceae</taxon>
        <taxon>Clonostachys</taxon>
    </lineage>
</organism>
<dbReference type="EMBL" id="CADEHS020000526">
    <property type="protein sequence ID" value="CAG9953434.1"/>
    <property type="molecule type" value="Genomic_DNA"/>
</dbReference>
<dbReference type="Proteomes" id="UP000836387">
    <property type="component" value="Unassembled WGS sequence"/>
</dbReference>
<evidence type="ECO:0000313" key="2">
    <source>
        <dbReference type="Proteomes" id="UP000836387"/>
    </source>
</evidence>
<gene>
    <name evidence="1" type="ORF">CRV2_00018935</name>
</gene>